<dbReference type="InterPro" id="IPR036388">
    <property type="entry name" value="WH-like_DNA-bd_sf"/>
</dbReference>
<evidence type="ECO:0000259" key="5">
    <source>
        <dbReference type="PROSITE" id="PS51118"/>
    </source>
</evidence>
<evidence type="ECO:0000256" key="4">
    <source>
        <dbReference type="SAM" id="MobiDB-lite"/>
    </source>
</evidence>
<gene>
    <name evidence="6" type="ORF">Ga0074812_13040</name>
</gene>
<dbReference type="Pfam" id="PF01638">
    <property type="entry name" value="HxlR"/>
    <property type="match status" value="1"/>
</dbReference>
<proteinExistence type="predicted"/>
<dbReference type="AlphaFoldDB" id="A0A0S4QXP7"/>
<feature type="region of interest" description="Disordered" evidence="4">
    <location>
        <begin position="1"/>
        <end position="23"/>
    </location>
</feature>
<evidence type="ECO:0000256" key="1">
    <source>
        <dbReference type="ARBA" id="ARBA00023015"/>
    </source>
</evidence>
<dbReference type="InterPro" id="IPR002577">
    <property type="entry name" value="HTH_HxlR"/>
</dbReference>
<dbReference type="PROSITE" id="PS51118">
    <property type="entry name" value="HTH_HXLR"/>
    <property type="match status" value="1"/>
</dbReference>
<protein>
    <submittedName>
        <fullName evidence="6">DNA-binding transcriptional regulator, HxlR family</fullName>
    </submittedName>
</protein>
<dbReference type="EMBL" id="FAOZ01000030">
    <property type="protein sequence ID" value="CUU59660.1"/>
    <property type="molecule type" value="Genomic_DNA"/>
</dbReference>
<dbReference type="SUPFAM" id="SSF46785">
    <property type="entry name" value="Winged helix' DNA-binding domain"/>
    <property type="match status" value="1"/>
</dbReference>
<accession>A0A0S4QXP7</accession>
<feature type="compositionally biased region" description="Low complexity" evidence="4">
    <location>
        <begin position="1"/>
        <end position="20"/>
    </location>
</feature>
<dbReference type="InterPro" id="IPR036390">
    <property type="entry name" value="WH_DNA-bd_sf"/>
</dbReference>
<evidence type="ECO:0000313" key="6">
    <source>
        <dbReference type="EMBL" id="CUU59660.1"/>
    </source>
</evidence>
<reference evidence="7" key="1">
    <citation type="submission" date="2015-11" db="EMBL/GenBank/DDBJ databases">
        <authorList>
            <person name="Varghese N."/>
        </authorList>
    </citation>
    <scope>NUCLEOTIDE SEQUENCE [LARGE SCALE GENOMIC DNA]</scope>
    <source>
        <strain evidence="7">DSM 45899</strain>
    </source>
</reference>
<dbReference type="Proteomes" id="UP000198802">
    <property type="component" value="Unassembled WGS sequence"/>
</dbReference>
<keyword evidence="2 6" id="KW-0238">DNA-binding</keyword>
<evidence type="ECO:0000256" key="2">
    <source>
        <dbReference type="ARBA" id="ARBA00023125"/>
    </source>
</evidence>
<dbReference type="Gene3D" id="1.10.10.10">
    <property type="entry name" value="Winged helix-like DNA-binding domain superfamily/Winged helix DNA-binding domain"/>
    <property type="match status" value="1"/>
</dbReference>
<dbReference type="GO" id="GO:0003677">
    <property type="term" value="F:DNA binding"/>
    <property type="evidence" value="ECO:0007669"/>
    <property type="project" value="UniProtKB-KW"/>
</dbReference>
<dbReference type="PANTHER" id="PTHR33204">
    <property type="entry name" value="TRANSCRIPTIONAL REGULATOR, MARR FAMILY"/>
    <property type="match status" value="1"/>
</dbReference>
<dbReference type="PANTHER" id="PTHR33204:SF39">
    <property type="entry name" value="TRANSCRIPTIONAL REGULATORY PROTEIN"/>
    <property type="match status" value="1"/>
</dbReference>
<evidence type="ECO:0000256" key="3">
    <source>
        <dbReference type="ARBA" id="ARBA00023163"/>
    </source>
</evidence>
<organism evidence="6 7">
    <name type="scientific">Parafrankia irregularis</name>
    <dbReference type="NCBI Taxonomy" id="795642"/>
    <lineage>
        <taxon>Bacteria</taxon>
        <taxon>Bacillati</taxon>
        <taxon>Actinomycetota</taxon>
        <taxon>Actinomycetes</taxon>
        <taxon>Frankiales</taxon>
        <taxon>Frankiaceae</taxon>
        <taxon>Parafrankia</taxon>
    </lineage>
</organism>
<name>A0A0S4QXP7_9ACTN</name>
<feature type="domain" description="HTH hxlR-type" evidence="5">
    <location>
        <begin position="37"/>
        <end position="135"/>
    </location>
</feature>
<sequence>MSTAAAGPAVGDPGARPVVASTPGERTVVTGRQREECPVTAVLRRVGDKWSPAVLRLLGERPHGYNELDRAIEGISRRVLTRTLRALEAEGYVRRAALGAPPARVEYSLTDQGASLRELLFVLGQWAIAHRPGPVLEAETTSD</sequence>
<evidence type="ECO:0000313" key="7">
    <source>
        <dbReference type="Proteomes" id="UP000198802"/>
    </source>
</evidence>
<keyword evidence="7" id="KW-1185">Reference proteome</keyword>
<keyword evidence="1" id="KW-0805">Transcription regulation</keyword>
<keyword evidence="3" id="KW-0804">Transcription</keyword>
<dbReference type="RefSeq" id="WP_091283893.1">
    <property type="nucleotide sequence ID" value="NZ_FAOZ01000030.1"/>
</dbReference>